<organism evidence="1 2">
    <name type="scientific">Methylovulum psychrotolerans</name>
    <dbReference type="NCBI Taxonomy" id="1704499"/>
    <lineage>
        <taxon>Bacteria</taxon>
        <taxon>Pseudomonadati</taxon>
        <taxon>Pseudomonadota</taxon>
        <taxon>Gammaproteobacteria</taxon>
        <taxon>Methylococcales</taxon>
        <taxon>Methylococcaceae</taxon>
        <taxon>Methylovulum</taxon>
    </lineage>
</organism>
<evidence type="ECO:0000313" key="2">
    <source>
        <dbReference type="Proteomes" id="UP000237423"/>
    </source>
</evidence>
<sequence length="207" mass="21283">MSLSERYPILADTAAVAPWVAGGAVGAVGGSMMLRRLMPAAAGAAETVAGGSLAASSTALLTRSSLAFNSTMANTTAFFSRLPAISRTATAYAAPYFPLLSKATAVTGVGYGSYQLASGVDTVIGKVMQMMTGHETKLSAMIGSTLYDWSHNMEPIKVDTNTQITVGLAPGFVVTGQESTTKSTAKAGENTTTTKIGKTGNMWKDVP</sequence>
<gene>
    <name evidence="1" type="ORF">AADEFJLK_02775</name>
</gene>
<evidence type="ECO:0000313" key="1">
    <source>
        <dbReference type="EMBL" id="POZ51327.1"/>
    </source>
</evidence>
<dbReference type="AlphaFoldDB" id="A0A2S5CKP2"/>
<dbReference type="RefSeq" id="WP_103974680.1">
    <property type="nucleotide sequence ID" value="NZ_PGFZ01000006.1"/>
</dbReference>
<dbReference type="Proteomes" id="UP000237423">
    <property type="component" value="Unassembled WGS sequence"/>
</dbReference>
<reference evidence="1 2" key="1">
    <citation type="submission" date="2017-11" db="EMBL/GenBank/DDBJ databases">
        <title>Draft Genome Sequence of Methylobacter psychrotolerans Sph1T, an Obligate Methanotroph from Low-Temperature Environments.</title>
        <authorList>
            <person name="Oshkin I.Y."/>
            <person name="Miroshnikov K."/>
            <person name="Belova S.E."/>
            <person name="Korzhenkov A."/>
            <person name="Toshchakov S.V."/>
            <person name="Dedysh S.N."/>
        </authorList>
    </citation>
    <scope>NUCLEOTIDE SEQUENCE [LARGE SCALE GENOMIC DNA]</scope>
    <source>
        <strain evidence="1 2">Sph1</strain>
    </source>
</reference>
<dbReference type="EMBL" id="PGFZ01000006">
    <property type="protein sequence ID" value="POZ51327.1"/>
    <property type="molecule type" value="Genomic_DNA"/>
</dbReference>
<comment type="caution">
    <text evidence="1">The sequence shown here is derived from an EMBL/GenBank/DDBJ whole genome shotgun (WGS) entry which is preliminary data.</text>
</comment>
<protein>
    <submittedName>
        <fullName evidence="1">Uncharacterized protein</fullName>
    </submittedName>
</protein>
<accession>A0A2S5CKP2</accession>
<proteinExistence type="predicted"/>
<name>A0A2S5CKP2_9GAMM</name>